<evidence type="ECO:0000313" key="1">
    <source>
        <dbReference type="EMBL" id="RJP78278.1"/>
    </source>
</evidence>
<evidence type="ECO:0000313" key="4">
    <source>
        <dbReference type="Proteomes" id="UP000285038"/>
    </source>
</evidence>
<dbReference type="EMBL" id="RAHZ01000017">
    <property type="protein sequence ID" value="RJY12987.1"/>
    <property type="molecule type" value="Genomic_DNA"/>
</dbReference>
<name>A0A1S9ZGV3_9STRE</name>
<organism evidence="1 3">
    <name type="scientific">Streptococcus pseudopneumoniae</name>
    <dbReference type="NCBI Taxonomy" id="257758"/>
    <lineage>
        <taxon>Bacteria</taxon>
        <taxon>Bacillati</taxon>
        <taxon>Bacillota</taxon>
        <taxon>Bacilli</taxon>
        <taxon>Lactobacillales</taxon>
        <taxon>Streptococcaceae</taxon>
        <taxon>Streptococcus</taxon>
    </lineage>
</organism>
<dbReference type="Proteomes" id="UP000285038">
    <property type="component" value="Unassembled WGS sequence"/>
</dbReference>
<accession>A0A1S9ZGV3</accession>
<evidence type="ECO:0000313" key="2">
    <source>
        <dbReference type="EMBL" id="RJY12987.1"/>
    </source>
</evidence>
<reference evidence="1" key="1">
    <citation type="submission" date="2018-02" db="EMBL/GenBank/DDBJ databases">
        <authorList>
            <person name="Cohen D.B."/>
            <person name="Kent A.D."/>
        </authorList>
    </citation>
    <scope>NUCLEOTIDE SEQUENCE</scope>
    <source>
        <strain evidence="1">Spain939</strain>
    </source>
</reference>
<comment type="caution">
    <text evidence="1">The sequence shown here is derived from an EMBL/GenBank/DDBJ whole genome shotgun (WGS) entry which is preliminary data.</text>
</comment>
<dbReference type="AlphaFoldDB" id="A0A1S9ZGV3"/>
<reference evidence="3" key="2">
    <citation type="submission" date="2018-02" db="EMBL/GenBank/DDBJ databases">
        <authorList>
            <person name="Handem S."/>
        </authorList>
    </citation>
    <scope>NUCLEOTIDE SEQUENCE [LARGE SCALE GENOMIC DNA]</scope>
    <source>
        <strain evidence="2 4">Spain2270</strain>
        <strain evidence="3">Spain939</strain>
    </source>
</reference>
<protein>
    <submittedName>
        <fullName evidence="1">Alanine racemase</fullName>
    </submittedName>
</protein>
<keyword evidence="4" id="KW-1185">Reference proteome</keyword>
<gene>
    <name evidence="1" type="ORF">C5O68_11050</name>
    <name evidence="2" type="ORF">D6867_03870</name>
</gene>
<dbReference type="EMBL" id="PTQV01000087">
    <property type="protein sequence ID" value="RJP78278.1"/>
    <property type="molecule type" value="Genomic_DNA"/>
</dbReference>
<dbReference type="Proteomes" id="UP000266144">
    <property type="component" value="Unassembled WGS sequence"/>
</dbReference>
<proteinExistence type="predicted"/>
<evidence type="ECO:0000313" key="3">
    <source>
        <dbReference type="Proteomes" id="UP000266144"/>
    </source>
</evidence>
<sequence>MTLILESSKRNEDSHMTVTIKVNYQTTFQKKEAKN</sequence>